<gene>
    <name evidence="1" type="ORF">EVJ58_g6478</name>
</gene>
<comment type="caution">
    <text evidence="1">The sequence shown here is derived from an EMBL/GenBank/DDBJ whole genome shotgun (WGS) entry which is preliminary data.</text>
</comment>
<dbReference type="EMBL" id="SEKV01000367">
    <property type="protein sequence ID" value="TFY58330.1"/>
    <property type="molecule type" value="Genomic_DNA"/>
</dbReference>
<name>A0A4Y9Y8F5_9APHY</name>
<sequence>MDSRLLEDLHSLRDEHAFGRNQLGAASEIAWPPPTLASGYTGMYGGFDGSLDPQWLSIPFEDSTSRFTGSEAHVDRIHYDTFDILKLAPLAHDAPLDRPSSRMCHHTQLTDEPSKDFEVNKLLDIIKTALRGICATASTPLLDRAIDALTGHLCDMQSRRQALGADHQAVYPVDMPHDEAWTEPNLPPPADSVNPMTATSGITGVAQDGDPKILICRYGGCGLMLHGAISVKTIKQHLQENHGVAPRSSQSFTCGWTELGGTPCSTSLRAGGLAKHVCDVHLRIGAKSVLSEMYPDDLWTIKLQNHACIVNQTQSSQARLTALRYILRGPDPAGSMPPEPSNQYFDVAALRPWAPLRAVSGNMSRG</sequence>
<dbReference type="Proteomes" id="UP000298390">
    <property type="component" value="Unassembled WGS sequence"/>
</dbReference>
<evidence type="ECO:0000313" key="1">
    <source>
        <dbReference type="EMBL" id="TFY58330.1"/>
    </source>
</evidence>
<evidence type="ECO:0000313" key="2">
    <source>
        <dbReference type="Proteomes" id="UP000298390"/>
    </source>
</evidence>
<proteinExistence type="predicted"/>
<organism evidence="1 2">
    <name type="scientific">Rhodofomes roseus</name>
    <dbReference type="NCBI Taxonomy" id="34475"/>
    <lineage>
        <taxon>Eukaryota</taxon>
        <taxon>Fungi</taxon>
        <taxon>Dikarya</taxon>
        <taxon>Basidiomycota</taxon>
        <taxon>Agaricomycotina</taxon>
        <taxon>Agaricomycetes</taxon>
        <taxon>Polyporales</taxon>
        <taxon>Rhodofomes</taxon>
    </lineage>
</organism>
<protein>
    <submittedName>
        <fullName evidence="1">Uncharacterized protein</fullName>
    </submittedName>
</protein>
<reference evidence="1 2" key="1">
    <citation type="submission" date="2019-01" db="EMBL/GenBank/DDBJ databases">
        <title>Genome sequencing of the rare red list fungi Fomitopsis rosea.</title>
        <authorList>
            <person name="Buettner E."/>
            <person name="Kellner H."/>
        </authorList>
    </citation>
    <scope>NUCLEOTIDE SEQUENCE [LARGE SCALE GENOMIC DNA]</scope>
    <source>
        <strain evidence="1 2">DSM 105464</strain>
    </source>
</reference>
<dbReference type="AlphaFoldDB" id="A0A4Y9Y8F5"/>
<accession>A0A4Y9Y8F5</accession>